<feature type="compositionally biased region" description="Acidic residues" evidence="9">
    <location>
        <begin position="157"/>
        <end position="166"/>
    </location>
</feature>
<keyword evidence="7 10" id="KW-0808">Transferase</keyword>
<organism evidence="10">
    <name type="scientific">uncultured Acidimicrobiales bacterium</name>
    <dbReference type="NCBI Taxonomy" id="310071"/>
    <lineage>
        <taxon>Bacteria</taxon>
        <taxon>Bacillati</taxon>
        <taxon>Actinomycetota</taxon>
        <taxon>Acidimicrobiia</taxon>
        <taxon>Acidimicrobiales</taxon>
        <taxon>environmental samples</taxon>
    </lineage>
</organism>
<name>A0A6J4I1B5_9ACTN</name>
<dbReference type="EMBL" id="CADCSY010000073">
    <property type="protein sequence ID" value="CAA9238803.1"/>
    <property type="molecule type" value="Genomic_DNA"/>
</dbReference>
<accession>A0A6J4I1B5</accession>
<dbReference type="InterPro" id="IPR006399">
    <property type="entry name" value="Ribfl_synth_arc"/>
</dbReference>
<evidence type="ECO:0000256" key="8">
    <source>
        <dbReference type="NCBIfam" id="TIGR01506"/>
    </source>
</evidence>
<comment type="catalytic activity">
    <reaction evidence="1">
        <text>2 6,7-dimethyl-8-(1-D-ribityl)lumazine + H(+) = 5-amino-6-(D-ribitylamino)uracil + riboflavin</text>
        <dbReference type="Rhea" id="RHEA:20772"/>
        <dbReference type="ChEBI" id="CHEBI:15378"/>
        <dbReference type="ChEBI" id="CHEBI:15934"/>
        <dbReference type="ChEBI" id="CHEBI:57986"/>
        <dbReference type="ChEBI" id="CHEBI:58201"/>
        <dbReference type="EC" id="2.5.1.9"/>
    </reaction>
</comment>
<evidence type="ECO:0000256" key="4">
    <source>
        <dbReference type="ARBA" id="ARBA00012827"/>
    </source>
</evidence>
<comment type="similarity">
    <text evidence="3">Belongs to the DMRL synthase family.</text>
</comment>
<dbReference type="InterPro" id="IPR002180">
    <property type="entry name" value="LS/RS"/>
</dbReference>
<evidence type="ECO:0000256" key="7">
    <source>
        <dbReference type="ARBA" id="ARBA00022679"/>
    </source>
</evidence>
<dbReference type="Gene3D" id="3.40.50.960">
    <property type="entry name" value="Lumazine/riboflavin synthase"/>
    <property type="match status" value="1"/>
</dbReference>
<dbReference type="EC" id="2.5.1.9" evidence="4 8"/>
<dbReference type="Pfam" id="PF00885">
    <property type="entry name" value="DMRL_synthase"/>
    <property type="match status" value="1"/>
</dbReference>
<dbReference type="InterPro" id="IPR036467">
    <property type="entry name" value="LS/RS_sf"/>
</dbReference>
<evidence type="ECO:0000256" key="1">
    <source>
        <dbReference type="ARBA" id="ARBA00000968"/>
    </source>
</evidence>
<comment type="pathway">
    <text evidence="2">Cofactor biosynthesis; riboflavin biosynthesis; riboflavin from 2-hydroxy-3-oxobutyl phosphate and 5-amino-6-(D-ribitylamino)uracil: step 2/2.</text>
</comment>
<evidence type="ECO:0000256" key="5">
    <source>
        <dbReference type="ARBA" id="ARBA00013950"/>
    </source>
</evidence>
<reference evidence="10" key="1">
    <citation type="submission" date="2020-02" db="EMBL/GenBank/DDBJ databases">
        <authorList>
            <person name="Meier V. D."/>
        </authorList>
    </citation>
    <scope>NUCLEOTIDE SEQUENCE</scope>
    <source>
        <strain evidence="10">AVDCRST_MAG20</strain>
    </source>
</reference>
<feature type="region of interest" description="Disordered" evidence="9">
    <location>
        <begin position="146"/>
        <end position="166"/>
    </location>
</feature>
<evidence type="ECO:0000256" key="3">
    <source>
        <dbReference type="ARBA" id="ARBA00007424"/>
    </source>
</evidence>
<dbReference type="GO" id="GO:0009231">
    <property type="term" value="P:riboflavin biosynthetic process"/>
    <property type="evidence" value="ECO:0007669"/>
    <property type="project" value="InterPro"/>
</dbReference>
<evidence type="ECO:0000256" key="6">
    <source>
        <dbReference type="ARBA" id="ARBA00022619"/>
    </source>
</evidence>
<evidence type="ECO:0000256" key="9">
    <source>
        <dbReference type="SAM" id="MobiDB-lite"/>
    </source>
</evidence>
<dbReference type="GO" id="GO:0009349">
    <property type="term" value="C:riboflavin synthase complex"/>
    <property type="evidence" value="ECO:0007669"/>
    <property type="project" value="InterPro"/>
</dbReference>
<protein>
    <recommendedName>
        <fullName evidence="5 8">Riboflavin synthase</fullName>
        <ecNumber evidence="4 8">2.5.1.9</ecNumber>
    </recommendedName>
</protein>
<proteinExistence type="inferred from homology"/>
<evidence type="ECO:0000256" key="2">
    <source>
        <dbReference type="ARBA" id="ARBA00004887"/>
    </source>
</evidence>
<dbReference type="SUPFAM" id="SSF52121">
    <property type="entry name" value="Lumazine synthase"/>
    <property type="match status" value="1"/>
</dbReference>
<dbReference type="AlphaFoldDB" id="A0A6J4I1B5"/>
<evidence type="ECO:0000313" key="10">
    <source>
        <dbReference type="EMBL" id="CAA9238803.1"/>
    </source>
</evidence>
<dbReference type="GO" id="GO:0004746">
    <property type="term" value="F:riboflavin synthase activity"/>
    <property type="evidence" value="ECO:0007669"/>
    <property type="project" value="UniProtKB-UniRule"/>
</dbReference>
<sequence>MAPPTVVVVDTTFARVDMGTIVLQRIGEIASPSELATQRFTVPGFKDLAAVARRVVDQGAAIVLACGMPGPEPIDESCAGDASLGLQLVQALTGTSVLEVFVHTTEAIDGDGRVDEDVLAALCRRRCRGHAENAVRMVLDPAAMVGRAGTGRRQGSDDEEAIPVRR</sequence>
<gene>
    <name evidence="10" type="ORF">AVDCRST_MAG20-1619</name>
</gene>
<keyword evidence="6" id="KW-0686">Riboflavin biosynthesis</keyword>
<dbReference type="NCBIfam" id="TIGR01506">
    <property type="entry name" value="ribC_arch"/>
    <property type="match status" value="1"/>
</dbReference>